<feature type="non-terminal residue" evidence="1">
    <location>
        <position position="1"/>
    </location>
</feature>
<reference evidence="1" key="1">
    <citation type="submission" date="2021-06" db="EMBL/GenBank/DDBJ databases">
        <authorList>
            <person name="Kallberg Y."/>
            <person name="Tangrot J."/>
            <person name="Rosling A."/>
        </authorList>
    </citation>
    <scope>NUCLEOTIDE SEQUENCE</scope>
    <source>
        <strain evidence="1">UK204</strain>
    </source>
</reference>
<proteinExistence type="predicted"/>
<name>A0A9N9P0H3_9GLOM</name>
<dbReference type="Proteomes" id="UP000789570">
    <property type="component" value="Unassembled WGS sequence"/>
</dbReference>
<evidence type="ECO:0000313" key="1">
    <source>
        <dbReference type="EMBL" id="CAG8773225.1"/>
    </source>
</evidence>
<protein>
    <submittedName>
        <fullName evidence="1">13364_t:CDS:1</fullName>
    </submittedName>
</protein>
<accession>A0A9N9P0H3</accession>
<comment type="caution">
    <text evidence="1">The sequence shown here is derived from an EMBL/GenBank/DDBJ whole genome shotgun (WGS) entry which is preliminary data.</text>
</comment>
<dbReference type="EMBL" id="CAJVPQ010028530">
    <property type="protein sequence ID" value="CAG8773225.1"/>
    <property type="molecule type" value="Genomic_DNA"/>
</dbReference>
<sequence length="54" mass="6487">MSTEYRYRQIREDSNFVCDEATAHFLLVKLVERLRYARAKFVLEPIEGVMSIEY</sequence>
<evidence type="ECO:0000313" key="2">
    <source>
        <dbReference type="Proteomes" id="UP000789570"/>
    </source>
</evidence>
<feature type="non-terminal residue" evidence="1">
    <location>
        <position position="54"/>
    </location>
</feature>
<gene>
    <name evidence="1" type="ORF">FCALED_LOCUS17673</name>
</gene>
<organism evidence="1 2">
    <name type="scientific">Funneliformis caledonium</name>
    <dbReference type="NCBI Taxonomy" id="1117310"/>
    <lineage>
        <taxon>Eukaryota</taxon>
        <taxon>Fungi</taxon>
        <taxon>Fungi incertae sedis</taxon>
        <taxon>Mucoromycota</taxon>
        <taxon>Glomeromycotina</taxon>
        <taxon>Glomeromycetes</taxon>
        <taxon>Glomerales</taxon>
        <taxon>Glomeraceae</taxon>
        <taxon>Funneliformis</taxon>
    </lineage>
</organism>
<keyword evidence="2" id="KW-1185">Reference proteome</keyword>
<dbReference type="AlphaFoldDB" id="A0A9N9P0H3"/>